<evidence type="ECO:0000313" key="3">
    <source>
        <dbReference type="Proteomes" id="UP000245946"/>
    </source>
</evidence>
<dbReference type="InterPro" id="IPR018767">
    <property type="entry name" value="Brl1/Brr6_dom"/>
</dbReference>
<dbReference type="GeneID" id="37267422"/>
<evidence type="ECO:0000313" key="2">
    <source>
        <dbReference type="EMBL" id="PWO00626.1"/>
    </source>
</evidence>
<feature type="non-terminal residue" evidence="2">
    <location>
        <position position="100"/>
    </location>
</feature>
<dbReference type="STRING" id="58919.A0A316ZJU8"/>
<keyword evidence="3" id="KW-1185">Reference proteome</keyword>
<proteinExistence type="predicted"/>
<feature type="non-terminal residue" evidence="2">
    <location>
        <position position="1"/>
    </location>
</feature>
<sequence>YVLFHIVTVFAADVRSKSKAHERAYQSEIARCAQQYALNHCGTPNQAPALSDMCAGWETCYARDPSSVASTYRIVAEVLADVVQGFLAPLGWKELAFVAM</sequence>
<dbReference type="InterPro" id="IPR040202">
    <property type="entry name" value="Brl1/Brr6"/>
</dbReference>
<dbReference type="Proteomes" id="UP000245946">
    <property type="component" value="Unassembled WGS sequence"/>
</dbReference>
<name>A0A316ZJU8_9BASI</name>
<dbReference type="GO" id="GO:0055088">
    <property type="term" value="P:lipid homeostasis"/>
    <property type="evidence" value="ECO:0007669"/>
    <property type="project" value="InterPro"/>
</dbReference>
<dbReference type="PANTHER" id="PTHR28136:SF1">
    <property type="entry name" value="NUCLEUS EXPORT PROTEIN BRL1"/>
    <property type="match status" value="1"/>
</dbReference>
<dbReference type="EMBL" id="KZ819285">
    <property type="protein sequence ID" value="PWO00626.1"/>
    <property type="molecule type" value="Genomic_DNA"/>
</dbReference>
<dbReference type="GO" id="GO:0006998">
    <property type="term" value="P:nuclear envelope organization"/>
    <property type="evidence" value="ECO:0007669"/>
    <property type="project" value="InterPro"/>
</dbReference>
<dbReference type="GO" id="GO:0031965">
    <property type="term" value="C:nuclear membrane"/>
    <property type="evidence" value="ECO:0007669"/>
    <property type="project" value="InterPro"/>
</dbReference>
<protein>
    <recommendedName>
        <fullName evidence="1">Brl1/Brr6 domain-containing protein</fullName>
    </recommendedName>
</protein>
<evidence type="ECO:0000259" key="1">
    <source>
        <dbReference type="SMART" id="SM01042"/>
    </source>
</evidence>
<dbReference type="PANTHER" id="PTHR28136">
    <property type="entry name" value="NUCLEUS EXPORT PROTEIN BRR6"/>
    <property type="match status" value="1"/>
</dbReference>
<organism evidence="2 3">
    <name type="scientific">Tilletiopsis washingtonensis</name>
    <dbReference type="NCBI Taxonomy" id="58919"/>
    <lineage>
        <taxon>Eukaryota</taxon>
        <taxon>Fungi</taxon>
        <taxon>Dikarya</taxon>
        <taxon>Basidiomycota</taxon>
        <taxon>Ustilaginomycotina</taxon>
        <taxon>Exobasidiomycetes</taxon>
        <taxon>Entylomatales</taxon>
        <taxon>Entylomatales incertae sedis</taxon>
        <taxon>Tilletiopsis</taxon>
    </lineage>
</organism>
<dbReference type="RefSeq" id="XP_025600904.1">
    <property type="nucleotide sequence ID" value="XM_025739876.1"/>
</dbReference>
<gene>
    <name evidence="2" type="ORF">FA09DRAFT_284758</name>
</gene>
<dbReference type="SMART" id="SM01042">
    <property type="entry name" value="Brr6_like_C_C"/>
    <property type="match status" value="1"/>
</dbReference>
<feature type="domain" description="Brl1/Brr6" evidence="1">
    <location>
        <begin position="1"/>
        <end position="99"/>
    </location>
</feature>
<accession>A0A316ZJU8</accession>
<dbReference type="OrthoDB" id="5961at2759"/>
<reference evidence="2 3" key="1">
    <citation type="journal article" date="2018" name="Mol. Biol. Evol.">
        <title>Broad Genomic Sampling Reveals a Smut Pathogenic Ancestry of the Fungal Clade Ustilaginomycotina.</title>
        <authorList>
            <person name="Kijpornyongpan T."/>
            <person name="Mondo S.J."/>
            <person name="Barry K."/>
            <person name="Sandor L."/>
            <person name="Lee J."/>
            <person name="Lipzen A."/>
            <person name="Pangilinan J."/>
            <person name="LaButti K."/>
            <person name="Hainaut M."/>
            <person name="Henrissat B."/>
            <person name="Grigoriev I.V."/>
            <person name="Spatafora J.W."/>
            <person name="Aime M.C."/>
        </authorList>
    </citation>
    <scope>NUCLEOTIDE SEQUENCE [LARGE SCALE GENOMIC DNA]</scope>
    <source>
        <strain evidence="2 3">MCA 4186</strain>
    </source>
</reference>
<dbReference type="Pfam" id="PF10104">
    <property type="entry name" value="Brr6_like_C_C"/>
    <property type="match status" value="1"/>
</dbReference>
<dbReference type="AlphaFoldDB" id="A0A316ZJU8"/>